<dbReference type="KEGG" id="dmp:FAK_36530"/>
<feature type="transmembrane region" description="Helical" evidence="1">
    <location>
        <begin position="29"/>
        <end position="47"/>
    </location>
</feature>
<evidence type="ECO:0000256" key="1">
    <source>
        <dbReference type="SAM" id="Phobius"/>
    </source>
</evidence>
<organism evidence="2 3">
    <name type="scientific">Desulfoferula mesophila</name>
    <dbReference type="NCBI Taxonomy" id="3058419"/>
    <lineage>
        <taxon>Bacteria</taxon>
        <taxon>Pseudomonadati</taxon>
        <taxon>Thermodesulfobacteriota</taxon>
        <taxon>Desulfarculia</taxon>
        <taxon>Desulfarculales</taxon>
        <taxon>Desulfarculaceae</taxon>
        <taxon>Desulfoferula</taxon>
    </lineage>
</organism>
<feature type="transmembrane region" description="Helical" evidence="1">
    <location>
        <begin position="7"/>
        <end position="23"/>
    </location>
</feature>
<dbReference type="EMBL" id="AP028679">
    <property type="protein sequence ID" value="BEQ16587.1"/>
    <property type="molecule type" value="Genomic_DNA"/>
</dbReference>
<protein>
    <submittedName>
        <fullName evidence="2">Uncharacterized protein</fullName>
    </submittedName>
</protein>
<proteinExistence type="predicted"/>
<keyword evidence="1" id="KW-0812">Transmembrane</keyword>
<keyword evidence="3" id="KW-1185">Reference proteome</keyword>
<reference evidence="3" key="1">
    <citation type="journal article" date="2023" name="Arch. Microbiol.">
        <title>Desulfoferula mesophilus gen. nov. sp. nov., a mesophilic sulfate-reducing bacterium isolated from a brackish lake sediment.</title>
        <authorList>
            <person name="Watanabe T."/>
            <person name="Yabe T."/>
            <person name="Tsuji J.M."/>
            <person name="Fukui M."/>
        </authorList>
    </citation>
    <scope>NUCLEOTIDE SEQUENCE [LARGE SCALE GENOMIC DNA]</scope>
    <source>
        <strain evidence="3">12FAK</strain>
    </source>
</reference>
<keyword evidence="1" id="KW-0472">Membrane</keyword>
<evidence type="ECO:0000313" key="2">
    <source>
        <dbReference type="EMBL" id="BEQ16587.1"/>
    </source>
</evidence>
<dbReference type="AlphaFoldDB" id="A0AAU9F528"/>
<evidence type="ECO:0000313" key="3">
    <source>
        <dbReference type="Proteomes" id="UP001366166"/>
    </source>
</evidence>
<dbReference type="Proteomes" id="UP001366166">
    <property type="component" value="Chromosome"/>
</dbReference>
<name>A0AAU9F528_9BACT</name>
<sequence>MKTMQVVYGLIGSAVFTGLYILASSLERFWVTFPMFIISVLAMAVAGDRIKKLDA</sequence>
<keyword evidence="1" id="KW-1133">Transmembrane helix</keyword>
<gene>
    <name evidence="2" type="ORF">FAK_36530</name>
</gene>
<accession>A0AAU9F528</accession>
<dbReference type="RefSeq" id="WP_338602619.1">
    <property type="nucleotide sequence ID" value="NZ_AP028679.1"/>
</dbReference>